<accession>A0AAW0T1C5</accession>
<protein>
    <submittedName>
        <fullName evidence="1">Uncharacterized protein</fullName>
    </submittedName>
</protein>
<sequence length="326" mass="35679">MIKLFSSCQCEGYVHHTTACVSNAQSRSPLRLPLFGVTRSPPPPSQSHAGRRLTSCPAAEVMRCDDKVVCHYEARVMETKVTLPHCDGRGAGAGTVRRSWDGSSLTATITISQESVLPVLLEVIVAGTKREEGEEEEEEEAPRAYLKTSRYDDNSLATVQLTHFTPPSRGHFPAQTSKAAPRVTTTFFSTTKICSRAATKGASNLEHTREFSQCDEGNVFIGSEFAVQSHKEFVDAGDLKCNYKNGGREEMLPDKSEHLRCNIGTAAISDKFLTKAVKEARMEVLATTARVYGITNGKAPPRPATRRRGSCQVLPARETRHSYTSG</sequence>
<name>A0AAW0T1C5_SCYPA</name>
<evidence type="ECO:0000313" key="2">
    <source>
        <dbReference type="Proteomes" id="UP001487740"/>
    </source>
</evidence>
<comment type="caution">
    <text evidence="1">The sequence shown here is derived from an EMBL/GenBank/DDBJ whole genome shotgun (WGS) entry which is preliminary data.</text>
</comment>
<dbReference type="EMBL" id="JARAKH010000041">
    <property type="protein sequence ID" value="KAK8381266.1"/>
    <property type="molecule type" value="Genomic_DNA"/>
</dbReference>
<gene>
    <name evidence="1" type="ORF">O3P69_008259</name>
</gene>
<dbReference type="Proteomes" id="UP001487740">
    <property type="component" value="Unassembled WGS sequence"/>
</dbReference>
<proteinExistence type="predicted"/>
<reference evidence="1 2" key="1">
    <citation type="submission" date="2023-03" db="EMBL/GenBank/DDBJ databases">
        <title>High-quality genome of Scylla paramamosain provides insights in environmental adaptation.</title>
        <authorList>
            <person name="Zhang L."/>
        </authorList>
    </citation>
    <scope>NUCLEOTIDE SEQUENCE [LARGE SCALE GENOMIC DNA]</scope>
    <source>
        <strain evidence="1">LZ_2023a</strain>
        <tissue evidence="1">Muscle</tissue>
    </source>
</reference>
<organism evidence="1 2">
    <name type="scientific">Scylla paramamosain</name>
    <name type="common">Mud crab</name>
    <dbReference type="NCBI Taxonomy" id="85552"/>
    <lineage>
        <taxon>Eukaryota</taxon>
        <taxon>Metazoa</taxon>
        <taxon>Ecdysozoa</taxon>
        <taxon>Arthropoda</taxon>
        <taxon>Crustacea</taxon>
        <taxon>Multicrustacea</taxon>
        <taxon>Malacostraca</taxon>
        <taxon>Eumalacostraca</taxon>
        <taxon>Eucarida</taxon>
        <taxon>Decapoda</taxon>
        <taxon>Pleocyemata</taxon>
        <taxon>Brachyura</taxon>
        <taxon>Eubrachyura</taxon>
        <taxon>Portunoidea</taxon>
        <taxon>Portunidae</taxon>
        <taxon>Portuninae</taxon>
        <taxon>Scylla</taxon>
    </lineage>
</organism>
<evidence type="ECO:0000313" key="1">
    <source>
        <dbReference type="EMBL" id="KAK8381266.1"/>
    </source>
</evidence>
<keyword evidence="2" id="KW-1185">Reference proteome</keyword>
<dbReference type="AlphaFoldDB" id="A0AAW0T1C5"/>